<gene>
    <name evidence="8" type="ORF">CRYO30217_00670</name>
</gene>
<dbReference type="PANTHER" id="PTHR46101:SF18">
    <property type="entry name" value="HISTIDINE DECARBOXYLASE"/>
    <property type="match status" value="1"/>
</dbReference>
<evidence type="ECO:0000313" key="9">
    <source>
        <dbReference type="Proteomes" id="UP000683507"/>
    </source>
</evidence>
<evidence type="ECO:0000256" key="2">
    <source>
        <dbReference type="ARBA" id="ARBA00009533"/>
    </source>
</evidence>
<comment type="similarity">
    <text evidence="2 7">Belongs to the group II decarboxylase family.</text>
</comment>
<protein>
    <submittedName>
        <fullName evidence="8">Tryptophan decarboxylase</fullName>
        <ecNumber evidence="8">4.1.1.105</ecNumber>
    </submittedName>
</protein>
<dbReference type="EC" id="4.1.1.105" evidence="8"/>
<feature type="modified residue" description="N6-(pyridoxal phosphate)lysine" evidence="6">
    <location>
        <position position="261"/>
    </location>
</feature>
<dbReference type="EMBL" id="OU015584">
    <property type="protein sequence ID" value="CAG5078436.1"/>
    <property type="molecule type" value="Genomic_DNA"/>
</dbReference>
<dbReference type="GO" id="GO:0036469">
    <property type="term" value="F:L-tryptophan decarboxylase activity"/>
    <property type="evidence" value="ECO:0007669"/>
    <property type="project" value="UniProtKB-EC"/>
</dbReference>
<dbReference type="GO" id="GO:0019752">
    <property type="term" value="P:carboxylic acid metabolic process"/>
    <property type="evidence" value="ECO:0007669"/>
    <property type="project" value="InterPro"/>
</dbReference>
<keyword evidence="5 7" id="KW-0456">Lyase</keyword>
<evidence type="ECO:0000256" key="6">
    <source>
        <dbReference type="PIRSR" id="PIRSR602129-50"/>
    </source>
</evidence>
<organism evidence="8 9">
    <name type="scientific">Parvicella tangerina</name>
    <dbReference type="NCBI Taxonomy" id="2829795"/>
    <lineage>
        <taxon>Bacteria</taxon>
        <taxon>Pseudomonadati</taxon>
        <taxon>Bacteroidota</taxon>
        <taxon>Flavobacteriia</taxon>
        <taxon>Flavobacteriales</taxon>
        <taxon>Parvicellaceae</taxon>
        <taxon>Parvicella</taxon>
    </lineage>
</organism>
<dbReference type="PANTHER" id="PTHR46101">
    <property type="match status" value="1"/>
</dbReference>
<dbReference type="RefSeq" id="WP_258540899.1">
    <property type="nucleotide sequence ID" value="NZ_OU015584.1"/>
</dbReference>
<dbReference type="SUPFAM" id="SSF53383">
    <property type="entry name" value="PLP-dependent transferases"/>
    <property type="match status" value="1"/>
</dbReference>
<proteinExistence type="inferred from homology"/>
<dbReference type="Proteomes" id="UP000683507">
    <property type="component" value="Chromosome"/>
</dbReference>
<dbReference type="KEGG" id="ptan:CRYO30217_00670"/>
<keyword evidence="3" id="KW-0210">Decarboxylase</keyword>
<dbReference type="InterPro" id="IPR051151">
    <property type="entry name" value="Group_II_Decarboxylase"/>
</dbReference>
<evidence type="ECO:0000256" key="7">
    <source>
        <dbReference type="RuleBase" id="RU000382"/>
    </source>
</evidence>
<dbReference type="Gene3D" id="3.90.1150.10">
    <property type="entry name" value="Aspartate Aminotransferase, domain 1"/>
    <property type="match status" value="1"/>
</dbReference>
<dbReference type="Gene3D" id="3.40.640.10">
    <property type="entry name" value="Type I PLP-dependent aspartate aminotransferase-like (Major domain)"/>
    <property type="match status" value="1"/>
</dbReference>
<evidence type="ECO:0000256" key="5">
    <source>
        <dbReference type="ARBA" id="ARBA00023239"/>
    </source>
</evidence>
<comment type="cofactor">
    <cofactor evidence="1 6 7">
        <name>pyridoxal 5'-phosphate</name>
        <dbReference type="ChEBI" id="CHEBI:597326"/>
    </cofactor>
</comment>
<evidence type="ECO:0000313" key="8">
    <source>
        <dbReference type="EMBL" id="CAG5078436.1"/>
    </source>
</evidence>
<evidence type="ECO:0000256" key="4">
    <source>
        <dbReference type="ARBA" id="ARBA00022898"/>
    </source>
</evidence>
<dbReference type="AlphaFoldDB" id="A0A916JLW8"/>
<dbReference type="InterPro" id="IPR015424">
    <property type="entry name" value="PyrdxlP-dep_Trfase"/>
</dbReference>
<keyword evidence="4 6" id="KW-0663">Pyridoxal phosphate</keyword>
<dbReference type="InterPro" id="IPR002129">
    <property type="entry name" value="PyrdxlP-dep_de-COase"/>
</dbReference>
<dbReference type="InterPro" id="IPR015422">
    <property type="entry name" value="PyrdxlP-dep_Trfase_small"/>
</dbReference>
<name>A0A916JLW8_9FLAO</name>
<keyword evidence="9" id="KW-1185">Reference proteome</keyword>
<dbReference type="InterPro" id="IPR015421">
    <property type="entry name" value="PyrdxlP-dep_Trfase_major"/>
</dbReference>
<evidence type="ECO:0000256" key="1">
    <source>
        <dbReference type="ARBA" id="ARBA00001933"/>
    </source>
</evidence>
<evidence type="ECO:0000256" key="3">
    <source>
        <dbReference type="ARBA" id="ARBA00022793"/>
    </source>
</evidence>
<dbReference type="Pfam" id="PF00282">
    <property type="entry name" value="Pyridoxal_deC"/>
    <property type="match status" value="1"/>
</dbReference>
<reference evidence="8" key="1">
    <citation type="submission" date="2021-04" db="EMBL/GenBank/DDBJ databases">
        <authorList>
            <person name="Rodrigo-Torres L."/>
            <person name="Arahal R. D."/>
            <person name="Lucena T."/>
        </authorList>
    </citation>
    <scope>NUCLEOTIDE SEQUENCE</scope>
    <source>
        <strain evidence="8">AS29M-1</strain>
    </source>
</reference>
<dbReference type="GO" id="GO:0030170">
    <property type="term" value="F:pyridoxal phosphate binding"/>
    <property type="evidence" value="ECO:0007669"/>
    <property type="project" value="InterPro"/>
</dbReference>
<sequence>MWKKKSQEEIKAHVFSALEKNVNYQEATILGIPASHLDDHVFSQDAAFLKDAPFMSTLVQNPNNIGCHTLGKSESFFAGSQEIEKEVLEICAEDILKCQPGQYDGYVASGGTEANIQALWIYRNYFQQEHKAQLNEILILCSEDSHYSMDKGANLLAIDIQKVPVNPDDRTLEKEELDQLIKEAQANGKKYFIVVINMMTTMFGSVDDVEVYIAALEDNKAKYMLHIDGAYGGFYYPFTKNAENLNLSHPKISSVTLDAHKMAQAPYGTGIFLAKKGLIQYANTKEASYVEGEDYTLIGSRSGANATAVWMILSKNGPYGWQEKVFVLQRRCEWMCEQLDQLNIEYYRYPNSNIITIRSEFVPAEVAKKYGLVPDNHQNPKWFKIVVMDHATIEKLEMLVEDLRG</sequence>
<accession>A0A916JLW8</accession>